<sequence>MTEGPLLLYRVTSKRHHIRNIFVGPSSSACPTAPMDPLAPADTSGYASPIGTSNSLRPDGSFYSTNSSSSGLEGEGNSFWFAFYIGSLD</sequence>
<dbReference type="EMBL" id="BTGU01000001">
    <property type="protein sequence ID" value="GMN24862.1"/>
    <property type="molecule type" value="Genomic_DNA"/>
</dbReference>
<proteinExistence type="predicted"/>
<name>A0AA87YWV5_FICCA</name>
<gene>
    <name evidence="1" type="ORF">TIFTF001_000735</name>
</gene>
<evidence type="ECO:0000313" key="2">
    <source>
        <dbReference type="Proteomes" id="UP001187192"/>
    </source>
</evidence>
<organism evidence="1 2">
    <name type="scientific">Ficus carica</name>
    <name type="common">Common fig</name>
    <dbReference type="NCBI Taxonomy" id="3494"/>
    <lineage>
        <taxon>Eukaryota</taxon>
        <taxon>Viridiplantae</taxon>
        <taxon>Streptophyta</taxon>
        <taxon>Embryophyta</taxon>
        <taxon>Tracheophyta</taxon>
        <taxon>Spermatophyta</taxon>
        <taxon>Magnoliopsida</taxon>
        <taxon>eudicotyledons</taxon>
        <taxon>Gunneridae</taxon>
        <taxon>Pentapetalae</taxon>
        <taxon>rosids</taxon>
        <taxon>fabids</taxon>
        <taxon>Rosales</taxon>
        <taxon>Moraceae</taxon>
        <taxon>Ficeae</taxon>
        <taxon>Ficus</taxon>
    </lineage>
</organism>
<keyword evidence="2" id="KW-1185">Reference proteome</keyword>
<comment type="caution">
    <text evidence="1">The sequence shown here is derived from an EMBL/GenBank/DDBJ whole genome shotgun (WGS) entry which is preliminary data.</text>
</comment>
<dbReference type="Proteomes" id="UP001187192">
    <property type="component" value="Unassembled WGS sequence"/>
</dbReference>
<accession>A0AA87YWV5</accession>
<reference evidence="1" key="1">
    <citation type="submission" date="2023-07" db="EMBL/GenBank/DDBJ databases">
        <title>draft genome sequence of fig (Ficus carica).</title>
        <authorList>
            <person name="Takahashi T."/>
            <person name="Nishimura K."/>
        </authorList>
    </citation>
    <scope>NUCLEOTIDE SEQUENCE</scope>
</reference>
<evidence type="ECO:0000313" key="1">
    <source>
        <dbReference type="EMBL" id="GMN24862.1"/>
    </source>
</evidence>
<protein>
    <submittedName>
        <fullName evidence="1">Uncharacterized protein</fullName>
    </submittedName>
</protein>
<dbReference type="AlphaFoldDB" id="A0AA87YWV5"/>